<dbReference type="RefSeq" id="WP_377575229.1">
    <property type="nucleotide sequence ID" value="NZ_JBHTKA010000001.1"/>
</dbReference>
<feature type="domain" description="DUF2281" evidence="2">
    <location>
        <begin position="5"/>
        <end position="52"/>
    </location>
</feature>
<evidence type="ECO:0000256" key="1">
    <source>
        <dbReference type="SAM" id="MobiDB-lite"/>
    </source>
</evidence>
<comment type="caution">
    <text evidence="3">The sequence shown here is derived from an EMBL/GenBank/DDBJ whole genome shotgun (WGS) entry which is preliminary data.</text>
</comment>
<accession>A0ABW3JZL8</accession>
<feature type="region of interest" description="Disordered" evidence="1">
    <location>
        <begin position="32"/>
        <end position="53"/>
    </location>
</feature>
<gene>
    <name evidence="3" type="ORF">ACFQ21_04115</name>
</gene>
<protein>
    <submittedName>
        <fullName evidence="3">DUF2281 domain-containing protein</fullName>
    </submittedName>
</protein>
<dbReference type="InterPro" id="IPR018739">
    <property type="entry name" value="DUF2281"/>
</dbReference>
<evidence type="ECO:0000313" key="4">
    <source>
        <dbReference type="Proteomes" id="UP001597112"/>
    </source>
</evidence>
<name>A0ABW3JZL8_9BACT</name>
<evidence type="ECO:0000259" key="2">
    <source>
        <dbReference type="Pfam" id="PF10047"/>
    </source>
</evidence>
<evidence type="ECO:0000313" key="3">
    <source>
        <dbReference type="EMBL" id="MFD0998473.1"/>
    </source>
</evidence>
<dbReference type="EMBL" id="JBHTKA010000001">
    <property type="protein sequence ID" value="MFD0998473.1"/>
    <property type="molecule type" value="Genomic_DNA"/>
</dbReference>
<sequence length="53" mass="6118">MENLKLYNQIESLPQELKQEVKDFVQFLLEKSKKREKNPQNEPTAGLAKGSIS</sequence>
<keyword evidence="4" id="KW-1185">Reference proteome</keyword>
<proteinExistence type="predicted"/>
<organism evidence="3 4">
    <name type="scientific">Ohtaekwangia kribbensis</name>
    <dbReference type="NCBI Taxonomy" id="688913"/>
    <lineage>
        <taxon>Bacteria</taxon>
        <taxon>Pseudomonadati</taxon>
        <taxon>Bacteroidota</taxon>
        <taxon>Cytophagia</taxon>
        <taxon>Cytophagales</taxon>
        <taxon>Fulvivirgaceae</taxon>
        <taxon>Ohtaekwangia</taxon>
    </lineage>
</organism>
<dbReference type="Pfam" id="PF10047">
    <property type="entry name" value="DUF2281"/>
    <property type="match status" value="1"/>
</dbReference>
<dbReference type="Proteomes" id="UP001597112">
    <property type="component" value="Unassembled WGS sequence"/>
</dbReference>
<reference evidence="4" key="1">
    <citation type="journal article" date="2019" name="Int. J. Syst. Evol. Microbiol.">
        <title>The Global Catalogue of Microorganisms (GCM) 10K type strain sequencing project: providing services to taxonomists for standard genome sequencing and annotation.</title>
        <authorList>
            <consortium name="The Broad Institute Genomics Platform"/>
            <consortium name="The Broad Institute Genome Sequencing Center for Infectious Disease"/>
            <person name="Wu L."/>
            <person name="Ma J."/>
        </authorList>
    </citation>
    <scope>NUCLEOTIDE SEQUENCE [LARGE SCALE GENOMIC DNA]</scope>
    <source>
        <strain evidence="4">CCUG 58938</strain>
    </source>
</reference>